<comment type="caution">
    <text evidence="3">The sequence shown here is derived from an EMBL/GenBank/DDBJ whole genome shotgun (WGS) entry which is preliminary data.</text>
</comment>
<dbReference type="PANTHER" id="PTHR34282:SF2">
    <property type="entry name" value="DUF3741 DOMAIN-CONTAINING PROTEIN"/>
    <property type="match status" value="1"/>
</dbReference>
<evidence type="ECO:0000313" key="3">
    <source>
        <dbReference type="EMBL" id="KAJ8465462.1"/>
    </source>
</evidence>
<name>A0AAV8P606_ENSVE</name>
<feature type="compositionally biased region" description="Polar residues" evidence="1">
    <location>
        <begin position="383"/>
        <end position="393"/>
    </location>
</feature>
<sequence>MQPVGLQSLKIDTQPGNSDGKRKKTEQRRWDNPLMGFNDPVLVGRNKQLTSAGGGFPGEVVEAWIALLLMVRRRGGNGLPSRENSDVQLLEVSRPARKLSHMINTWFGVANLDGGSKCFSNGHLKDALDAQESLKLRSRKTIPHKGESMEEGARIGHELENPQRYAVNSYSSRLQEEKLCSSLSWRSCGEEMKKVIRESLHGQNLLQISSDDEKTSSSRSLGVYVRSALGSSYHETEGGRKNFTAASEQPTKMKAPSLIARLMGLEEVPAEAAETIRKEGIRENLNAPRSMFRVGMPEAGGRLLLPKHSPKPERVTLQSIIEREKIERLAERGQEIGCRNQSDTSADERYSKGFHMDEEDSSTIKAMQLPERGEQHELLASRPPSSQESTIQATKVEHDEVIANRRRELAHESVRKEAVSLKKSKVESSKKSKMPASVCHGQQQKEAKLHKRSDRGQKSLSDRTTPQNRKGLRAAAAPLSQAKKATTASTEPNKRAASTKSIAVKAGATQQKSMMKPQREMVSGNSTNAAAEKRTAAAKPARKMMKLKTAKQRDGQQMSPSCKTNDDASAINISPAAEPSKQQKLSPKSSNNEKTGKDQKVIREVMPKTSKGGMISGKAEAAAAKHVGDELISATKRADKVEHLEALLLSCQSFLLHAYELTLDAHAPSNHGKLDGDEVDKDAKLYLGCAEELIERKRQHAELSGHHPTSLTHRWSGTEHASLDQIVGEISKGIGRLAKYSEVDDDVTYRDSLYVRLERDLRCKDMAMNAMWDVGWRNGICMEEAYHVVGKVEEHIMSALVEKVAMELVDAIFVGDCSPN</sequence>
<feature type="region of interest" description="Disordered" evidence="1">
    <location>
        <begin position="1"/>
        <end position="31"/>
    </location>
</feature>
<feature type="compositionally biased region" description="Basic residues" evidence="1">
    <location>
        <begin position="540"/>
        <end position="550"/>
    </location>
</feature>
<proteinExistence type="predicted"/>
<protein>
    <recommendedName>
        <fullName evidence="2">DUF3741 domain-containing protein</fullName>
    </recommendedName>
</protein>
<feature type="compositionally biased region" description="Low complexity" evidence="1">
    <location>
        <begin position="579"/>
        <end position="590"/>
    </location>
</feature>
<dbReference type="EMBL" id="JAQQAF010000008">
    <property type="protein sequence ID" value="KAJ8465462.1"/>
    <property type="molecule type" value="Genomic_DNA"/>
</dbReference>
<dbReference type="InterPro" id="IPR032795">
    <property type="entry name" value="DUF3741-assoc"/>
</dbReference>
<reference evidence="3 4" key="1">
    <citation type="submission" date="2022-12" db="EMBL/GenBank/DDBJ databases">
        <title>Chromosome-scale assembly of the Ensete ventricosum genome.</title>
        <authorList>
            <person name="Dussert Y."/>
            <person name="Stocks J."/>
            <person name="Wendawek A."/>
            <person name="Woldeyes F."/>
            <person name="Nichols R.A."/>
            <person name="Borrell J.S."/>
        </authorList>
    </citation>
    <scope>NUCLEOTIDE SEQUENCE [LARGE SCALE GENOMIC DNA]</scope>
    <source>
        <strain evidence="4">cv. Maze</strain>
        <tissue evidence="3">Seeds</tissue>
    </source>
</reference>
<dbReference type="Pfam" id="PF14383">
    <property type="entry name" value="VARLMGL"/>
    <property type="match status" value="1"/>
</dbReference>
<evidence type="ECO:0000313" key="4">
    <source>
        <dbReference type="Proteomes" id="UP001222027"/>
    </source>
</evidence>
<accession>A0AAV8P606</accession>
<keyword evidence="4" id="KW-1185">Reference proteome</keyword>
<feature type="compositionally biased region" description="Low complexity" evidence="1">
    <location>
        <begin position="474"/>
        <end position="485"/>
    </location>
</feature>
<dbReference type="Proteomes" id="UP001222027">
    <property type="component" value="Unassembled WGS sequence"/>
</dbReference>
<feature type="compositionally biased region" description="Polar residues" evidence="1">
    <location>
        <begin position="486"/>
        <end position="501"/>
    </location>
</feature>
<dbReference type="PANTHER" id="PTHR34282">
    <property type="entry name" value="OS01G0228800 PROTEIN-RELATED"/>
    <property type="match status" value="1"/>
</dbReference>
<evidence type="ECO:0000259" key="2">
    <source>
        <dbReference type="Pfam" id="PF14383"/>
    </source>
</evidence>
<dbReference type="AlphaFoldDB" id="A0AAV8P606"/>
<gene>
    <name evidence="3" type="ORF">OPV22_028014</name>
</gene>
<organism evidence="3 4">
    <name type="scientific">Ensete ventricosum</name>
    <name type="common">Abyssinian banana</name>
    <name type="synonym">Musa ensete</name>
    <dbReference type="NCBI Taxonomy" id="4639"/>
    <lineage>
        <taxon>Eukaryota</taxon>
        <taxon>Viridiplantae</taxon>
        <taxon>Streptophyta</taxon>
        <taxon>Embryophyta</taxon>
        <taxon>Tracheophyta</taxon>
        <taxon>Spermatophyta</taxon>
        <taxon>Magnoliopsida</taxon>
        <taxon>Liliopsida</taxon>
        <taxon>Zingiberales</taxon>
        <taxon>Musaceae</taxon>
        <taxon>Ensete</taxon>
    </lineage>
</organism>
<feature type="domain" description="DUF3741" evidence="2">
    <location>
        <begin position="248"/>
        <end position="270"/>
    </location>
</feature>
<feature type="region of interest" description="Disordered" evidence="1">
    <location>
        <begin position="376"/>
        <end position="599"/>
    </location>
</feature>
<feature type="compositionally biased region" description="Basic and acidic residues" evidence="1">
    <location>
        <begin position="395"/>
        <end position="430"/>
    </location>
</feature>
<evidence type="ECO:0000256" key="1">
    <source>
        <dbReference type="SAM" id="MobiDB-lite"/>
    </source>
</evidence>